<reference evidence="1 2" key="1">
    <citation type="journal article" date="2023" name="Plants (Basel)">
        <title>Bridging the Gap: Combining Genomics and Transcriptomics Approaches to Understand Stylosanthes scabra, an Orphan Legume from the Brazilian Caatinga.</title>
        <authorList>
            <person name="Ferreira-Neto J.R.C."/>
            <person name="da Silva M.D."/>
            <person name="Binneck E."/>
            <person name="de Melo N.F."/>
            <person name="da Silva R.H."/>
            <person name="de Melo A.L.T.M."/>
            <person name="Pandolfi V."/>
            <person name="Bustamante F.O."/>
            <person name="Brasileiro-Vidal A.C."/>
            <person name="Benko-Iseppon A.M."/>
        </authorList>
    </citation>
    <scope>NUCLEOTIDE SEQUENCE [LARGE SCALE GENOMIC DNA]</scope>
    <source>
        <tissue evidence="1">Leaves</tissue>
    </source>
</reference>
<accession>A0ABU6UQY0</accession>
<organism evidence="1 2">
    <name type="scientific">Stylosanthes scabra</name>
    <dbReference type="NCBI Taxonomy" id="79078"/>
    <lineage>
        <taxon>Eukaryota</taxon>
        <taxon>Viridiplantae</taxon>
        <taxon>Streptophyta</taxon>
        <taxon>Embryophyta</taxon>
        <taxon>Tracheophyta</taxon>
        <taxon>Spermatophyta</taxon>
        <taxon>Magnoliopsida</taxon>
        <taxon>eudicotyledons</taxon>
        <taxon>Gunneridae</taxon>
        <taxon>Pentapetalae</taxon>
        <taxon>rosids</taxon>
        <taxon>fabids</taxon>
        <taxon>Fabales</taxon>
        <taxon>Fabaceae</taxon>
        <taxon>Papilionoideae</taxon>
        <taxon>50 kb inversion clade</taxon>
        <taxon>dalbergioids sensu lato</taxon>
        <taxon>Dalbergieae</taxon>
        <taxon>Pterocarpus clade</taxon>
        <taxon>Stylosanthes</taxon>
    </lineage>
</organism>
<name>A0ABU6UQY0_9FABA</name>
<evidence type="ECO:0000313" key="2">
    <source>
        <dbReference type="Proteomes" id="UP001341840"/>
    </source>
</evidence>
<evidence type="ECO:0000313" key="1">
    <source>
        <dbReference type="EMBL" id="MED6163741.1"/>
    </source>
</evidence>
<gene>
    <name evidence="1" type="ORF">PIB30_082950</name>
</gene>
<proteinExistence type="predicted"/>
<sequence length="94" mass="11633">MRKKRWGRGGRWMTRSRHTRTSNDWFHREKVREKEEKGFLRSVRIGLEVAKEGKRSKNEKRRKAAIVIELEQTWTLWKEEFNTYNSHDEHFVQF</sequence>
<dbReference type="EMBL" id="JASCZI010122123">
    <property type="protein sequence ID" value="MED6163741.1"/>
    <property type="molecule type" value="Genomic_DNA"/>
</dbReference>
<comment type="caution">
    <text evidence="1">The sequence shown here is derived from an EMBL/GenBank/DDBJ whole genome shotgun (WGS) entry which is preliminary data.</text>
</comment>
<dbReference type="Proteomes" id="UP001341840">
    <property type="component" value="Unassembled WGS sequence"/>
</dbReference>
<protein>
    <submittedName>
        <fullName evidence="1">Uncharacterized protein</fullName>
    </submittedName>
</protein>
<keyword evidence="2" id="KW-1185">Reference proteome</keyword>